<dbReference type="Proteomes" id="UP000236319">
    <property type="component" value="Unassembled WGS sequence"/>
</dbReference>
<keyword evidence="2" id="KW-0695">RNA-directed DNA polymerase</keyword>
<dbReference type="PANTHER" id="PTHR35450:SF2">
    <property type="entry name" value="REVERSE TRANSCRIPTASE DOMAIN-CONTAINING PROTEIN"/>
    <property type="match status" value="1"/>
</dbReference>
<proteinExistence type="predicted"/>
<dbReference type="PROSITE" id="PS50878">
    <property type="entry name" value="RT_POL"/>
    <property type="match status" value="1"/>
</dbReference>
<evidence type="ECO:0000313" key="2">
    <source>
        <dbReference type="EMBL" id="GBE60279.1"/>
    </source>
</evidence>
<keyword evidence="2" id="KW-0808">Transferase</keyword>
<accession>A0A2H6KBE0</accession>
<dbReference type="OrthoDB" id="2192661at2759"/>
<dbReference type="GO" id="GO:0003964">
    <property type="term" value="F:RNA-directed DNA polymerase activity"/>
    <property type="evidence" value="ECO:0007669"/>
    <property type="project" value="UniProtKB-KW"/>
</dbReference>
<dbReference type="InterPro" id="IPR000477">
    <property type="entry name" value="RT_dom"/>
</dbReference>
<evidence type="ECO:0000259" key="1">
    <source>
        <dbReference type="PROSITE" id="PS50878"/>
    </source>
</evidence>
<dbReference type="GeneID" id="39874049"/>
<dbReference type="AlphaFoldDB" id="A0A2H6KBE0"/>
<reference evidence="2 3" key="1">
    <citation type="journal article" date="2017" name="BMC Genomics">
        <title>Whole-genome assembly of Babesia ovata and comparative genomics between closely related pathogens.</title>
        <authorList>
            <person name="Yamagishi J."/>
            <person name="Asada M."/>
            <person name="Hakimi H."/>
            <person name="Tanaka T.Q."/>
            <person name="Sugimoto C."/>
            <person name="Kawazu S."/>
        </authorList>
    </citation>
    <scope>NUCLEOTIDE SEQUENCE [LARGE SCALE GENOMIC DNA]</scope>
    <source>
        <strain evidence="2 3">Miyake</strain>
    </source>
</reference>
<dbReference type="PANTHER" id="PTHR35450">
    <property type="entry name" value="REVERSE TRANSCRIPTASE DOMAIN-CONTAINING PROTEIN"/>
    <property type="match status" value="1"/>
</dbReference>
<keyword evidence="2" id="KW-0548">Nucleotidyltransferase</keyword>
<dbReference type="Pfam" id="PF00078">
    <property type="entry name" value="RVT_1"/>
    <property type="match status" value="1"/>
</dbReference>
<feature type="domain" description="Reverse transcriptase" evidence="1">
    <location>
        <begin position="33"/>
        <end position="253"/>
    </location>
</feature>
<protein>
    <submittedName>
        <fullName evidence="2">Reverse transcriptase domain containing protein</fullName>
    </submittedName>
</protein>
<gene>
    <name evidence="2" type="ORF">BOVATA_017720</name>
</gene>
<dbReference type="InterPro" id="IPR043502">
    <property type="entry name" value="DNA/RNA_pol_sf"/>
</dbReference>
<organism evidence="2 3">
    <name type="scientific">Babesia ovata</name>
    <dbReference type="NCBI Taxonomy" id="189622"/>
    <lineage>
        <taxon>Eukaryota</taxon>
        <taxon>Sar</taxon>
        <taxon>Alveolata</taxon>
        <taxon>Apicomplexa</taxon>
        <taxon>Aconoidasida</taxon>
        <taxon>Piroplasmida</taxon>
        <taxon>Babesiidae</taxon>
        <taxon>Babesia</taxon>
    </lineage>
</organism>
<comment type="caution">
    <text evidence="2">The sequence shown here is derived from an EMBL/GenBank/DDBJ whole genome shotgun (WGS) entry which is preliminary data.</text>
</comment>
<keyword evidence="3" id="KW-1185">Reference proteome</keyword>
<sequence length="253" mass="29198">MPDWKSPGVDGIYTYYIKWLKSLHRVTYRLVEEACSYGKPQDDWFYCGITHLQPKGNKPVSASQYRPITCMSNLYKLTTRCATEALKREVAGRGLRSENQMGTRSNVQGAKEHALSNIALNEKHNGQLCAVWIDFMKAYNSIDHEYLALVIENLHLPGWLSFFVKQTVKKWNIEIRWHNNTLMHKKVERGILQGDSLSPLLFALCLDPLSRHLTRLFPTVELDLPGDRIFATNHFLYIDDLNFSPTRRARLSA</sequence>
<evidence type="ECO:0000313" key="3">
    <source>
        <dbReference type="Proteomes" id="UP000236319"/>
    </source>
</evidence>
<dbReference type="VEuPathDB" id="PiroplasmaDB:BOVATA_017720"/>
<dbReference type="EMBL" id="BDSA01000002">
    <property type="protein sequence ID" value="GBE60279.1"/>
    <property type="molecule type" value="Genomic_DNA"/>
</dbReference>
<dbReference type="SUPFAM" id="SSF56672">
    <property type="entry name" value="DNA/RNA polymerases"/>
    <property type="match status" value="1"/>
</dbReference>
<dbReference type="RefSeq" id="XP_028866522.1">
    <property type="nucleotide sequence ID" value="XM_029010689.1"/>
</dbReference>
<name>A0A2H6KBE0_9APIC</name>